<dbReference type="RefSeq" id="WP_378067745.1">
    <property type="nucleotide sequence ID" value="NZ_JBHSBL010000016.1"/>
</dbReference>
<proteinExistence type="predicted"/>
<dbReference type="EMBL" id="JBHSBL010000016">
    <property type="protein sequence ID" value="MFC4066772.1"/>
    <property type="molecule type" value="Genomic_DNA"/>
</dbReference>
<organism evidence="3 4">
    <name type="scientific">Actinoplanes subglobosus</name>
    <dbReference type="NCBI Taxonomy" id="1547892"/>
    <lineage>
        <taxon>Bacteria</taxon>
        <taxon>Bacillati</taxon>
        <taxon>Actinomycetota</taxon>
        <taxon>Actinomycetes</taxon>
        <taxon>Micromonosporales</taxon>
        <taxon>Micromonosporaceae</taxon>
        <taxon>Actinoplanes</taxon>
    </lineage>
</organism>
<keyword evidence="2" id="KW-1133">Transmembrane helix</keyword>
<feature type="region of interest" description="Disordered" evidence="1">
    <location>
        <begin position="375"/>
        <end position="420"/>
    </location>
</feature>
<evidence type="ECO:0000313" key="4">
    <source>
        <dbReference type="Proteomes" id="UP001595867"/>
    </source>
</evidence>
<sequence>MSIQRELDTLLDQVDDVLATAAADPVPVDEMPGTALQLVPAPVELDEQDEPVDEPEPADVLDETDVEPVRAPRPRWWARLRRRAAVVDADIEDAAQLLFARLHADRAVVQVGRHDEVSRQLGAATHEVDLAQVQQWRTASRQARKQQRRDAAEEARLAALYRRATREGARAKIRATILGSAEMRALRLARVRTVTLVVLMPVLLAFAAWSTTGVQAGVVRLLGLEDRSPMWWAAWGVEPALITIVALIIVVRAVLRSSGGDTDNKATAVEWGALGMSLVLNVAGGWIGGLSLAGLATGLVTALPHTVGPLGCAGTAFLIGLIDAYVTAAKPWAGAPSLDTLDLGRPPVPQVPPVPQMLTVPGAVAVPVKTPVPATAGTGTAGTAGTGTRRRRAVPAAGTRRPALTARTGRAGTAAPQPGTAKAAARTFWDAEIAAGRTPTGTDLARAAGRDGDPTGVFRRYARDWAAENGGARHAS</sequence>
<evidence type="ECO:0000256" key="1">
    <source>
        <dbReference type="SAM" id="MobiDB-lite"/>
    </source>
</evidence>
<evidence type="ECO:0000313" key="3">
    <source>
        <dbReference type="EMBL" id="MFC4066772.1"/>
    </source>
</evidence>
<feature type="region of interest" description="Disordered" evidence="1">
    <location>
        <begin position="41"/>
        <end position="60"/>
    </location>
</feature>
<reference evidence="4" key="1">
    <citation type="journal article" date="2019" name="Int. J. Syst. Evol. Microbiol.">
        <title>The Global Catalogue of Microorganisms (GCM) 10K type strain sequencing project: providing services to taxonomists for standard genome sequencing and annotation.</title>
        <authorList>
            <consortium name="The Broad Institute Genomics Platform"/>
            <consortium name="The Broad Institute Genome Sequencing Center for Infectious Disease"/>
            <person name="Wu L."/>
            <person name="Ma J."/>
        </authorList>
    </citation>
    <scope>NUCLEOTIDE SEQUENCE [LARGE SCALE GENOMIC DNA]</scope>
    <source>
        <strain evidence="4">TBRC 5832</strain>
    </source>
</reference>
<protein>
    <submittedName>
        <fullName evidence="3">Uncharacterized protein</fullName>
    </submittedName>
</protein>
<feature type="transmembrane region" description="Helical" evidence="2">
    <location>
        <begin position="267"/>
        <end position="287"/>
    </location>
</feature>
<keyword evidence="2" id="KW-0812">Transmembrane</keyword>
<name>A0ABV8IRA5_9ACTN</name>
<keyword evidence="2" id="KW-0472">Membrane</keyword>
<feature type="compositionally biased region" description="Acidic residues" evidence="1">
    <location>
        <begin position="44"/>
        <end position="60"/>
    </location>
</feature>
<dbReference type="Proteomes" id="UP001595867">
    <property type="component" value="Unassembled WGS sequence"/>
</dbReference>
<feature type="compositionally biased region" description="Low complexity" evidence="1">
    <location>
        <begin position="394"/>
        <end position="420"/>
    </location>
</feature>
<accession>A0ABV8IRA5</accession>
<evidence type="ECO:0000256" key="2">
    <source>
        <dbReference type="SAM" id="Phobius"/>
    </source>
</evidence>
<feature type="transmembrane region" description="Helical" evidence="2">
    <location>
        <begin position="193"/>
        <end position="212"/>
    </location>
</feature>
<keyword evidence="4" id="KW-1185">Reference proteome</keyword>
<feature type="transmembrane region" description="Helical" evidence="2">
    <location>
        <begin position="307"/>
        <end position="326"/>
    </location>
</feature>
<feature type="transmembrane region" description="Helical" evidence="2">
    <location>
        <begin position="232"/>
        <end position="255"/>
    </location>
</feature>
<comment type="caution">
    <text evidence="3">The sequence shown here is derived from an EMBL/GenBank/DDBJ whole genome shotgun (WGS) entry which is preliminary data.</text>
</comment>
<gene>
    <name evidence="3" type="ORF">ACFO0C_17680</name>
</gene>